<proteinExistence type="predicted"/>
<dbReference type="Proteomes" id="UP001642360">
    <property type="component" value="Unassembled WGS sequence"/>
</dbReference>
<dbReference type="AlphaFoldDB" id="A0ABC8RQM3"/>
<sequence length="99" mass="11341">MRDETRTKANGKNSTNKNPTINQKAMSFNFIEDIYRKLLVPNGGCYRQIDVRMSNCINSGITKDLFPYPNQLFLPQPSPCLHIQLWNGESFGDGFVEVR</sequence>
<evidence type="ECO:0000256" key="1">
    <source>
        <dbReference type="SAM" id="MobiDB-lite"/>
    </source>
</evidence>
<comment type="caution">
    <text evidence="2">The sequence shown here is derived from an EMBL/GenBank/DDBJ whole genome shotgun (WGS) entry which is preliminary data.</text>
</comment>
<gene>
    <name evidence="2" type="ORF">ILEXP_LOCUS14645</name>
</gene>
<protein>
    <submittedName>
        <fullName evidence="2">Uncharacterized protein</fullName>
    </submittedName>
</protein>
<reference evidence="2 3" key="1">
    <citation type="submission" date="2024-02" db="EMBL/GenBank/DDBJ databases">
        <authorList>
            <person name="Vignale AGUSTIN F."/>
            <person name="Sosa J E."/>
            <person name="Modenutti C."/>
        </authorList>
    </citation>
    <scope>NUCLEOTIDE SEQUENCE [LARGE SCALE GENOMIC DNA]</scope>
</reference>
<feature type="region of interest" description="Disordered" evidence="1">
    <location>
        <begin position="1"/>
        <end position="21"/>
    </location>
</feature>
<keyword evidence="3" id="KW-1185">Reference proteome</keyword>
<feature type="compositionally biased region" description="Polar residues" evidence="1">
    <location>
        <begin position="8"/>
        <end position="21"/>
    </location>
</feature>
<name>A0ABC8RQM3_9AQUA</name>
<evidence type="ECO:0000313" key="3">
    <source>
        <dbReference type="Proteomes" id="UP001642360"/>
    </source>
</evidence>
<evidence type="ECO:0000313" key="2">
    <source>
        <dbReference type="EMBL" id="CAK9146777.1"/>
    </source>
</evidence>
<dbReference type="EMBL" id="CAUOFW020001613">
    <property type="protein sequence ID" value="CAK9146777.1"/>
    <property type="molecule type" value="Genomic_DNA"/>
</dbReference>
<organism evidence="2 3">
    <name type="scientific">Ilex paraguariensis</name>
    <name type="common">yerba mate</name>
    <dbReference type="NCBI Taxonomy" id="185542"/>
    <lineage>
        <taxon>Eukaryota</taxon>
        <taxon>Viridiplantae</taxon>
        <taxon>Streptophyta</taxon>
        <taxon>Embryophyta</taxon>
        <taxon>Tracheophyta</taxon>
        <taxon>Spermatophyta</taxon>
        <taxon>Magnoliopsida</taxon>
        <taxon>eudicotyledons</taxon>
        <taxon>Gunneridae</taxon>
        <taxon>Pentapetalae</taxon>
        <taxon>asterids</taxon>
        <taxon>campanulids</taxon>
        <taxon>Aquifoliales</taxon>
        <taxon>Aquifoliaceae</taxon>
        <taxon>Ilex</taxon>
    </lineage>
</organism>
<accession>A0ABC8RQM3</accession>